<dbReference type="EMBL" id="LGTQ01000010">
    <property type="protein sequence ID" value="KPM47597.1"/>
    <property type="molecule type" value="Genomic_DNA"/>
</dbReference>
<dbReference type="Proteomes" id="UP000050454">
    <property type="component" value="Unassembled WGS sequence"/>
</dbReference>
<sequence length="518" mass="59468">MLLKRLAVALLIALPAFVHAQNYYQIIFPIDQNWNQLKEGSVKEFDLIVGGPEDDRDFYFSITQGKQIGMEMDSSGHFSWEPGYNLVDRIERKKMFQVLVEAKSDSGDFVRRTMDLIVEHTNRPPVVNELKPFYIQYNTNNTYQIESNAVFDEDNDPLVFIPSIEELPEGMNISSRGEVTWSPSFTQFKKLQEEPIFVSFSVEDQPFKSQTRGRIKLSPTQLDLPPAITVVPKVDLIELKENETINIGFYLSDPNGDEDIETFDFLSNHPDIRKQDLVKNTPNQYEFIWSPDYTFVQDPADSVVFYIDFFVIDKSQLRAVKRVNFRVNNAINEIEIDKKNFALYRGTMARAWELMEQLKEKEEELKKAYNRAKKGKKNRSVINASLGATTGLSSIFTKDKENLQRTISTVGGTTVLTIGTLEATEVIGRSMKDLIDRLNYVIEKKNEIQTKGDIFARDFSLKSARRQPNFKKSMDSFMESMNLKGLVALELDATWESKKTATNANINKTFKDFSGEQD</sequence>
<comment type="caution">
    <text evidence="3">The sequence shown here is derived from an EMBL/GenBank/DDBJ whole genome shotgun (WGS) entry which is preliminary data.</text>
</comment>
<dbReference type="STRING" id="1605367.AFM12_13955"/>
<proteinExistence type="predicted"/>
<feature type="chain" id="PRO_5006136176" description="Cadherin domain-containing protein" evidence="2">
    <location>
        <begin position="21"/>
        <end position="518"/>
    </location>
</feature>
<feature type="coiled-coil region" evidence="1">
    <location>
        <begin position="348"/>
        <end position="379"/>
    </location>
</feature>
<evidence type="ECO:0000313" key="3">
    <source>
        <dbReference type="EMBL" id="KPM47597.1"/>
    </source>
</evidence>
<evidence type="ECO:0000256" key="2">
    <source>
        <dbReference type="SAM" id="SignalP"/>
    </source>
</evidence>
<evidence type="ECO:0008006" key="5">
    <source>
        <dbReference type="Google" id="ProtNLM"/>
    </source>
</evidence>
<keyword evidence="2" id="KW-0732">Signal</keyword>
<dbReference type="RefSeq" id="WP_055149282.1">
    <property type="nucleotide sequence ID" value="NZ_JXSZ01000010.1"/>
</dbReference>
<dbReference type="OrthoDB" id="844454at2"/>
<accession>A0A0P7BSY8</accession>
<gene>
    <name evidence="3" type="ORF">AFM12_13955</name>
</gene>
<evidence type="ECO:0000313" key="4">
    <source>
        <dbReference type="Proteomes" id="UP000050454"/>
    </source>
</evidence>
<feature type="signal peptide" evidence="2">
    <location>
        <begin position="1"/>
        <end position="20"/>
    </location>
</feature>
<reference evidence="3 4" key="1">
    <citation type="submission" date="2015-07" db="EMBL/GenBank/DDBJ databases">
        <title>The draft genome sequence of Leadbetterella sp. JN14-9.</title>
        <authorList>
            <person name="Liu Y."/>
            <person name="Du J."/>
            <person name="Shao Z."/>
        </authorList>
    </citation>
    <scope>NUCLEOTIDE SEQUENCE [LARGE SCALE GENOMIC DNA]</scope>
    <source>
        <strain evidence="3 4">JN14-9</strain>
    </source>
</reference>
<dbReference type="AlphaFoldDB" id="A0A0P7BSY8"/>
<organism evidence="3 4">
    <name type="scientific">Jiulongibacter sediminis</name>
    <dbReference type="NCBI Taxonomy" id="1605367"/>
    <lineage>
        <taxon>Bacteria</taxon>
        <taxon>Pseudomonadati</taxon>
        <taxon>Bacteroidota</taxon>
        <taxon>Cytophagia</taxon>
        <taxon>Cytophagales</taxon>
        <taxon>Leadbetterellaceae</taxon>
        <taxon>Jiulongibacter</taxon>
    </lineage>
</organism>
<protein>
    <recommendedName>
        <fullName evidence="5">Cadherin domain-containing protein</fullName>
    </recommendedName>
</protein>
<name>A0A0P7BSY8_9BACT</name>
<keyword evidence="4" id="KW-1185">Reference proteome</keyword>
<keyword evidence="1" id="KW-0175">Coiled coil</keyword>
<dbReference type="PATRIC" id="fig|1605367.3.peg.190"/>
<evidence type="ECO:0000256" key="1">
    <source>
        <dbReference type="SAM" id="Coils"/>
    </source>
</evidence>